<proteinExistence type="predicted"/>
<comment type="caution">
    <text evidence="2">The sequence shown here is derived from an EMBL/GenBank/DDBJ whole genome shotgun (WGS) entry which is preliminary data.</text>
</comment>
<evidence type="ECO:0000313" key="3">
    <source>
        <dbReference type="Proteomes" id="UP001162131"/>
    </source>
</evidence>
<feature type="compositionally biased region" description="Polar residues" evidence="1">
    <location>
        <begin position="219"/>
        <end position="233"/>
    </location>
</feature>
<accession>A0AAU9K8C5</accession>
<feature type="compositionally biased region" description="Basic and acidic residues" evidence="1">
    <location>
        <begin position="199"/>
        <end position="211"/>
    </location>
</feature>
<feature type="compositionally biased region" description="Basic and acidic residues" evidence="1">
    <location>
        <begin position="159"/>
        <end position="184"/>
    </location>
</feature>
<feature type="region of interest" description="Disordered" evidence="1">
    <location>
        <begin position="113"/>
        <end position="295"/>
    </location>
</feature>
<dbReference type="Proteomes" id="UP001162131">
    <property type="component" value="Unassembled WGS sequence"/>
</dbReference>
<feature type="compositionally biased region" description="Polar residues" evidence="1">
    <location>
        <begin position="1"/>
        <end position="15"/>
    </location>
</feature>
<organism evidence="2 3">
    <name type="scientific">Blepharisma stoltei</name>
    <dbReference type="NCBI Taxonomy" id="1481888"/>
    <lineage>
        <taxon>Eukaryota</taxon>
        <taxon>Sar</taxon>
        <taxon>Alveolata</taxon>
        <taxon>Ciliophora</taxon>
        <taxon>Postciliodesmatophora</taxon>
        <taxon>Heterotrichea</taxon>
        <taxon>Heterotrichida</taxon>
        <taxon>Blepharismidae</taxon>
        <taxon>Blepharisma</taxon>
    </lineage>
</organism>
<name>A0AAU9K8C5_9CILI</name>
<feature type="compositionally biased region" description="Basic and acidic residues" evidence="1">
    <location>
        <begin position="420"/>
        <end position="436"/>
    </location>
</feature>
<evidence type="ECO:0000313" key="2">
    <source>
        <dbReference type="EMBL" id="CAG9333899.1"/>
    </source>
</evidence>
<protein>
    <submittedName>
        <fullName evidence="2">Uncharacterized protein</fullName>
    </submittedName>
</protein>
<keyword evidence="3" id="KW-1185">Reference proteome</keyword>
<feature type="compositionally biased region" description="Basic residues" evidence="1">
    <location>
        <begin position="261"/>
        <end position="272"/>
    </location>
</feature>
<dbReference type="EMBL" id="CAJZBQ010000057">
    <property type="protein sequence ID" value="CAG9333899.1"/>
    <property type="molecule type" value="Genomic_DNA"/>
</dbReference>
<reference evidence="2" key="1">
    <citation type="submission" date="2021-09" db="EMBL/GenBank/DDBJ databases">
        <authorList>
            <consortium name="AG Swart"/>
            <person name="Singh M."/>
            <person name="Singh A."/>
            <person name="Seah K."/>
            <person name="Emmerich C."/>
        </authorList>
    </citation>
    <scope>NUCLEOTIDE SEQUENCE</scope>
    <source>
        <strain evidence="2">ATCC30299</strain>
    </source>
</reference>
<feature type="region of interest" description="Disordered" evidence="1">
    <location>
        <begin position="1"/>
        <end position="21"/>
    </location>
</feature>
<evidence type="ECO:0000256" key="1">
    <source>
        <dbReference type="SAM" id="MobiDB-lite"/>
    </source>
</evidence>
<dbReference type="AlphaFoldDB" id="A0AAU9K8C5"/>
<sequence length="446" mass="50680">MLLDSEYSSQTTDTNGDPIYKFQDEDEDEECLVINTTFPSQPDPIPPPTDNKENKEVKHAVKKSATKIIFDSSQPQFNENKEILDFSNEKMDLDQDSGNKTIKHAVKKCATKVVFEEGESQMNEGKQQKRKKKGERESFGISQQSEEKIGKKRGRKGKKDADINDPGKKQKTNKESASEPKSDGETDNNPDGLVLKVKGTKEHETVAHEESENPAAKENPSNSEVSVPQQENRPNPEDEEAILTKSTREIGALKVFDDKAAKKRSKVSKRPKIQPWLPRPYKKISKPQPKPPQEVPLVDKISALNQLKIGYMNKKKIAMAKLENIKGEYSQIKGENIQESQLRIFNEDIQLKMQNNEPGTLSDLCRRLKTFLRDNAQVGLNSYILKNNEDLYILFNKNEIPYDDLPNIVLNRSSIYREGDARKKAKLDPDTTKSDEVDYSFNPSKK</sequence>
<feature type="region of interest" description="Disordered" evidence="1">
    <location>
        <begin position="420"/>
        <end position="446"/>
    </location>
</feature>
<gene>
    <name evidence="2" type="ORF">BSTOLATCC_MIC59708</name>
</gene>